<reference evidence="2" key="3">
    <citation type="submission" date="2018-07" db="EMBL/GenBank/DDBJ databases">
        <title>WGS assembly of Glycine max.</title>
        <authorList>
            <person name="Schmutz J."/>
            <person name="Cannon S."/>
            <person name="Schlueter J."/>
            <person name="Ma J."/>
            <person name="Mitros T."/>
            <person name="Nelson W."/>
            <person name="Hyten D."/>
            <person name="Song Q."/>
            <person name="Thelen J."/>
            <person name="Cheng J."/>
            <person name="Xu D."/>
            <person name="Hellsten U."/>
            <person name="May G."/>
            <person name="Yu Y."/>
            <person name="Sakurai T."/>
            <person name="Umezawa T."/>
            <person name="Bhattacharyya M."/>
            <person name="Sandhu D."/>
            <person name="Valliyodan B."/>
            <person name="Lindquist E."/>
            <person name="Peto M."/>
            <person name="Grant D."/>
            <person name="Shu S."/>
            <person name="Goodstein D."/>
            <person name="Barry K."/>
            <person name="Futrell-Griggs M."/>
            <person name="Abernathy B."/>
            <person name="Du J."/>
            <person name="Tian Z."/>
            <person name="Zhu L."/>
            <person name="Gill N."/>
            <person name="Joshi T."/>
            <person name="Libault M."/>
            <person name="Sethuraman A."/>
            <person name="Zhang X."/>
            <person name="Shinozaki K."/>
            <person name="Nguyen H."/>
            <person name="Wing R."/>
            <person name="Cregan P."/>
            <person name="Specht J."/>
            <person name="Grimwood J."/>
            <person name="Rokhsar D."/>
            <person name="Stacey G."/>
            <person name="Shoemaker R."/>
            <person name="Jackson S."/>
        </authorList>
    </citation>
    <scope>NUCLEOTIDE SEQUENCE</scope>
    <source>
        <tissue evidence="2">Callus</tissue>
    </source>
</reference>
<dbReference type="PaxDb" id="3847-GLYMA03G28804.1"/>
<dbReference type="STRING" id="3847.K7KES1"/>
<accession>K7KES1</accession>
<keyword evidence="4" id="KW-1185">Reference proteome</keyword>
<organism evidence="3">
    <name type="scientific">Glycine max</name>
    <name type="common">Soybean</name>
    <name type="synonym">Glycine hispida</name>
    <dbReference type="NCBI Taxonomy" id="3847"/>
    <lineage>
        <taxon>Eukaryota</taxon>
        <taxon>Viridiplantae</taxon>
        <taxon>Streptophyta</taxon>
        <taxon>Embryophyta</taxon>
        <taxon>Tracheophyta</taxon>
        <taxon>Spermatophyta</taxon>
        <taxon>Magnoliopsida</taxon>
        <taxon>eudicotyledons</taxon>
        <taxon>Gunneridae</taxon>
        <taxon>Pentapetalae</taxon>
        <taxon>rosids</taxon>
        <taxon>fabids</taxon>
        <taxon>Fabales</taxon>
        <taxon>Fabaceae</taxon>
        <taxon>Papilionoideae</taxon>
        <taxon>50 kb inversion clade</taxon>
        <taxon>NPAAA clade</taxon>
        <taxon>indigoferoid/millettioid clade</taxon>
        <taxon>Phaseoleae</taxon>
        <taxon>Glycine</taxon>
        <taxon>Glycine subgen. Soja</taxon>
    </lineage>
</organism>
<dbReference type="GO" id="GO:0043047">
    <property type="term" value="F:single-stranded telomeric DNA binding"/>
    <property type="evidence" value="ECO:0000318"/>
    <property type="project" value="GO_Central"/>
</dbReference>
<dbReference type="PANTHER" id="PTHR47165">
    <property type="entry name" value="OS03G0429900 PROTEIN"/>
    <property type="match status" value="1"/>
</dbReference>
<dbReference type="GO" id="GO:0006289">
    <property type="term" value="P:nucleotide-excision repair"/>
    <property type="evidence" value="ECO:0000318"/>
    <property type="project" value="GO_Central"/>
</dbReference>
<dbReference type="OMA" id="HNTIRTT"/>
<dbReference type="GO" id="GO:0051321">
    <property type="term" value="P:meiotic cell cycle"/>
    <property type="evidence" value="ECO:0000318"/>
    <property type="project" value="GO_Central"/>
</dbReference>
<evidence type="ECO:0000313" key="4">
    <source>
        <dbReference type="Proteomes" id="UP000008827"/>
    </source>
</evidence>
<protein>
    <recommendedName>
        <fullName evidence="1">Replication protein A 70 kDa DNA-binding subunit B/D first OB fold domain-containing protein</fullName>
    </recommendedName>
</protein>
<evidence type="ECO:0000313" key="2">
    <source>
        <dbReference type="EMBL" id="KRH66843.1"/>
    </source>
</evidence>
<sequence>MQETLLFEINDGKESWRIMVRVVRLWMGNRVYGSIKRTLIYKFDKTLQKEKLYSVFWCYCENRGIYRITHHKYKIVFQCSTKVALVDNASVSDSVYDFVHIKDIVCGGYDTYYLVDVMGILMDLACIKCTLFGPFLDKLNAFLAFGVVENAVIIVHLAKVKCFQYKIHLQNCMCGTRVVFNAKCEDVKEMFESPSLDLSQITDSTALSMSKNFLHNTIRTTIGGLKDFFEDTCFAVFGIVKHVVDDEEWYRIKVHIIDESDSVTFVIYDWDVTILFNKSCANISLIGTFPRKITNLVNMSFLFKVEVNSGCNSQLEKTFR</sequence>
<reference evidence="2 3" key="1">
    <citation type="journal article" date="2010" name="Nature">
        <title>Genome sequence of the palaeopolyploid soybean.</title>
        <authorList>
            <person name="Schmutz J."/>
            <person name="Cannon S.B."/>
            <person name="Schlueter J."/>
            <person name="Ma J."/>
            <person name="Mitros T."/>
            <person name="Nelson W."/>
            <person name="Hyten D.L."/>
            <person name="Song Q."/>
            <person name="Thelen J.J."/>
            <person name="Cheng J."/>
            <person name="Xu D."/>
            <person name="Hellsten U."/>
            <person name="May G.D."/>
            <person name="Yu Y."/>
            <person name="Sakurai T."/>
            <person name="Umezawa T."/>
            <person name="Bhattacharyya M.K."/>
            <person name="Sandhu D."/>
            <person name="Valliyodan B."/>
            <person name="Lindquist E."/>
            <person name="Peto M."/>
            <person name="Grant D."/>
            <person name="Shu S."/>
            <person name="Goodstein D."/>
            <person name="Barry K."/>
            <person name="Futrell-Griggs M."/>
            <person name="Abernathy B."/>
            <person name="Du J."/>
            <person name="Tian Z."/>
            <person name="Zhu L."/>
            <person name="Gill N."/>
            <person name="Joshi T."/>
            <person name="Libault M."/>
            <person name="Sethuraman A."/>
            <person name="Zhang X.-C."/>
            <person name="Shinozaki K."/>
            <person name="Nguyen H.T."/>
            <person name="Wing R.A."/>
            <person name="Cregan P."/>
            <person name="Specht J."/>
            <person name="Grimwood J."/>
            <person name="Rokhsar D."/>
            <person name="Stacey G."/>
            <person name="Shoemaker R.C."/>
            <person name="Jackson S.A."/>
        </authorList>
    </citation>
    <scope>NUCLEOTIDE SEQUENCE [LARGE SCALE GENOMIC DNA]</scope>
    <source>
        <strain evidence="3">cv. Williams 82</strain>
        <tissue evidence="2">Callus</tissue>
    </source>
</reference>
<dbReference type="InterPro" id="IPR012340">
    <property type="entry name" value="NA-bd_OB-fold"/>
</dbReference>
<reference evidence="3" key="2">
    <citation type="submission" date="2018-02" db="UniProtKB">
        <authorList>
            <consortium name="EnsemblPlants"/>
        </authorList>
    </citation>
    <scope>IDENTIFICATION</scope>
    <source>
        <strain evidence="3">Williams 82</strain>
    </source>
</reference>
<evidence type="ECO:0000313" key="3">
    <source>
        <dbReference type="EnsemblPlants" id="KRH66843"/>
    </source>
</evidence>
<dbReference type="Gene3D" id="2.40.50.140">
    <property type="entry name" value="Nucleic acid-binding proteins"/>
    <property type="match status" value="1"/>
</dbReference>
<name>K7KES1_SOYBN</name>
<dbReference type="GO" id="GO:0000724">
    <property type="term" value="P:double-strand break repair via homologous recombination"/>
    <property type="evidence" value="ECO:0000318"/>
    <property type="project" value="GO_Central"/>
</dbReference>
<dbReference type="Gramene" id="KRH66843">
    <property type="protein sequence ID" value="KRH66843"/>
    <property type="gene ID" value="GLYMA_03G132400"/>
</dbReference>
<dbReference type="EnsemblPlants" id="KRH66843">
    <property type="protein sequence ID" value="KRH66843"/>
    <property type="gene ID" value="GLYMA_03G132400"/>
</dbReference>
<dbReference type="GO" id="GO:0005662">
    <property type="term" value="C:DNA replication factor A complex"/>
    <property type="evidence" value="ECO:0000318"/>
    <property type="project" value="GO_Central"/>
</dbReference>
<dbReference type="InterPro" id="IPR003871">
    <property type="entry name" value="RFA1B/D_OB_1st"/>
</dbReference>
<feature type="domain" description="Replication protein A 70 kDa DNA-binding subunit B/D first OB fold" evidence="1">
    <location>
        <begin position="28"/>
        <end position="84"/>
    </location>
</feature>
<evidence type="ECO:0000259" key="1">
    <source>
        <dbReference type="Pfam" id="PF02721"/>
    </source>
</evidence>
<proteinExistence type="predicted"/>
<dbReference type="AlphaFoldDB" id="K7KES1"/>
<dbReference type="GO" id="GO:0006260">
    <property type="term" value="P:DNA replication"/>
    <property type="evidence" value="ECO:0000318"/>
    <property type="project" value="GO_Central"/>
</dbReference>
<dbReference type="InParanoid" id="K7KES1"/>
<dbReference type="GO" id="GO:0003684">
    <property type="term" value="F:damaged DNA binding"/>
    <property type="evidence" value="ECO:0000318"/>
    <property type="project" value="GO_Central"/>
</dbReference>
<dbReference type="Proteomes" id="UP000008827">
    <property type="component" value="Chromosome 3"/>
</dbReference>
<dbReference type="GO" id="GO:0007004">
    <property type="term" value="P:telomere maintenance via telomerase"/>
    <property type="evidence" value="ECO:0000318"/>
    <property type="project" value="GO_Central"/>
</dbReference>
<gene>
    <name evidence="2" type="ORF">GLYMA_03G132400</name>
</gene>
<dbReference type="HOGENOM" id="CLU_023486_4_0_1"/>
<dbReference type="Pfam" id="PF02721">
    <property type="entry name" value="DUF223"/>
    <property type="match status" value="1"/>
</dbReference>
<dbReference type="PANTHER" id="PTHR47165:SF4">
    <property type="entry name" value="OS03G0429900 PROTEIN"/>
    <property type="match status" value="1"/>
</dbReference>
<dbReference type="EMBL" id="CM000836">
    <property type="protein sequence ID" value="KRH66843.1"/>
    <property type="molecule type" value="Genomic_DNA"/>
</dbReference>